<reference evidence="1" key="1">
    <citation type="submission" date="2020-10" db="EMBL/GenBank/DDBJ databases">
        <authorList>
            <person name="Castelo-Branco R."/>
            <person name="Eusebio N."/>
            <person name="Adriana R."/>
            <person name="Vieira A."/>
            <person name="Brugerolle De Fraissinette N."/>
            <person name="Rezende De Castro R."/>
            <person name="Schneider M.P."/>
            <person name="Vasconcelos V."/>
            <person name="Leao P.N."/>
        </authorList>
    </citation>
    <scope>NUCLEOTIDE SEQUENCE</scope>
    <source>
        <strain evidence="1">LEGE 11480</strain>
    </source>
</reference>
<accession>A0A928VV83</accession>
<dbReference type="AlphaFoldDB" id="A0A928VV83"/>
<comment type="caution">
    <text evidence="1">The sequence shown here is derived from an EMBL/GenBank/DDBJ whole genome shotgun (WGS) entry which is preliminary data.</text>
</comment>
<protein>
    <submittedName>
        <fullName evidence="1">Uncharacterized protein</fullName>
    </submittedName>
</protein>
<proteinExistence type="predicted"/>
<keyword evidence="2" id="KW-1185">Reference proteome</keyword>
<sequence>MELEISPYVGAGAIRFGMSRTEVARAFPGKLRDASSDVGIWDTSADGNFQIAYTDTSPHSCTTLMIAAPQPLHFHGKNLFDGSSIRELTFWLHGLDQNIDLRLDGVVSYKYGICLQSDDLQCFADASLDSVVLFAKTHHADIPTDENFSRQMTWSQFLALPSTSDVNR</sequence>
<dbReference type="RefSeq" id="WP_264328014.1">
    <property type="nucleotide sequence ID" value="NZ_JADEXQ010000163.1"/>
</dbReference>
<dbReference type="EMBL" id="JADEXQ010000163">
    <property type="protein sequence ID" value="MBE9033205.1"/>
    <property type="molecule type" value="Genomic_DNA"/>
</dbReference>
<organism evidence="1 2">
    <name type="scientific">Romeriopsis navalis LEGE 11480</name>
    <dbReference type="NCBI Taxonomy" id="2777977"/>
    <lineage>
        <taxon>Bacteria</taxon>
        <taxon>Bacillati</taxon>
        <taxon>Cyanobacteriota</taxon>
        <taxon>Cyanophyceae</taxon>
        <taxon>Leptolyngbyales</taxon>
        <taxon>Leptolyngbyaceae</taxon>
        <taxon>Romeriopsis</taxon>
        <taxon>Romeriopsis navalis</taxon>
    </lineage>
</organism>
<dbReference type="Proteomes" id="UP000625316">
    <property type="component" value="Unassembled WGS sequence"/>
</dbReference>
<gene>
    <name evidence="1" type="ORF">IQ266_26060</name>
</gene>
<evidence type="ECO:0000313" key="1">
    <source>
        <dbReference type="EMBL" id="MBE9033205.1"/>
    </source>
</evidence>
<evidence type="ECO:0000313" key="2">
    <source>
        <dbReference type="Proteomes" id="UP000625316"/>
    </source>
</evidence>
<name>A0A928VV83_9CYAN</name>